<dbReference type="Gene3D" id="3.40.630.30">
    <property type="match status" value="1"/>
</dbReference>
<keyword evidence="4" id="KW-1185">Reference proteome</keyword>
<dbReference type="RefSeq" id="WP_020975365.1">
    <property type="nucleotide sequence ID" value="NC_022198.1"/>
</dbReference>
<dbReference type="PANTHER" id="PTHR31223:SF70">
    <property type="entry name" value="LOG FAMILY PROTEIN YJL055W"/>
    <property type="match status" value="1"/>
</dbReference>
<dbReference type="Gene3D" id="3.40.50.450">
    <property type="match status" value="1"/>
</dbReference>
<organism evidence="3 4">
    <name type="scientific">Corynebacterium argentoratense DSM 44202</name>
    <dbReference type="NCBI Taxonomy" id="1348662"/>
    <lineage>
        <taxon>Bacteria</taxon>
        <taxon>Bacillati</taxon>
        <taxon>Actinomycetota</taxon>
        <taxon>Actinomycetes</taxon>
        <taxon>Mycobacteriales</taxon>
        <taxon>Corynebacteriaceae</taxon>
        <taxon>Corynebacterium</taxon>
    </lineage>
</organism>
<dbReference type="NCBIfam" id="TIGR00730">
    <property type="entry name" value="Rossman fold protein, TIGR00730 family"/>
    <property type="match status" value="1"/>
</dbReference>
<dbReference type="CDD" id="cd04301">
    <property type="entry name" value="NAT_SF"/>
    <property type="match status" value="1"/>
</dbReference>
<reference evidence="3 4" key="1">
    <citation type="journal article" date="2013" name="Genome Announc.">
        <title>Whole-Genome Sequence of the Clinical Strain Corynebacterium argentoratense DSM 44202, Isolated from a Human Throat Specimen.</title>
        <authorList>
            <person name="Bomholt C."/>
            <person name="Glaub A."/>
            <person name="Gravermann K."/>
            <person name="Albersmeier A."/>
            <person name="Brinkrolf K."/>
            <person name="Ruckert C."/>
            <person name="Tauch A."/>
        </authorList>
    </citation>
    <scope>NUCLEOTIDE SEQUENCE [LARGE SCALE GENOMIC DNA]</scope>
    <source>
        <strain evidence="3">DSM 44202</strain>
    </source>
</reference>
<feature type="domain" description="N-acetyltransferase" evidence="2">
    <location>
        <begin position="9"/>
        <end position="158"/>
    </location>
</feature>
<dbReference type="Pfam" id="PF00583">
    <property type="entry name" value="Acetyltransf_1"/>
    <property type="match status" value="1"/>
</dbReference>
<dbReference type="PROSITE" id="PS51186">
    <property type="entry name" value="GNAT"/>
    <property type="match status" value="1"/>
</dbReference>
<dbReference type="Pfam" id="PF03641">
    <property type="entry name" value="Lysine_decarbox"/>
    <property type="match status" value="1"/>
</dbReference>
<dbReference type="SUPFAM" id="SSF102405">
    <property type="entry name" value="MCP/YpsA-like"/>
    <property type="match status" value="1"/>
</dbReference>
<proteinExistence type="inferred from homology"/>
<evidence type="ECO:0000259" key="2">
    <source>
        <dbReference type="PROSITE" id="PS51186"/>
    </source>
</evidence>
<dbReference type="Proteomes" id="UP000016943">
    <property type="component" value="Chromosome"/>
</dbReference>
<dbReference type="GeneID" id="78248931"/>
<sequence length="343" mass="37337">MSIIADGRVTLRPMEASDVALRQRAMDSNNDLRDRSFSEEEVAGFTSFVPQRGDYGVVALSGDDVAGVAWVTFGLAHGRSASAQRMPDLVTYVDEAFSDRGIGSELAGVIVQHAREVGLPGVRIAIEETNPARRYYARKGFESTEAETMVLYVRAPISRVAVYCGSARGARGDYWDMAETLGQQLADRGIELVYGGGGVGLMGAVGTAVVDAGGVAYGVMPRELVDREMAHPRLTRLEVVESMAERKTRMEELADAFIALPGGVGTLEEFFQAFTGQTLGQHQKPLALINASGFYQPLVDALQRMVDEGFIQQKYLDSLIVESTIDAVFERLEAWRAPGTKWD</sequence>
<dbReference type="PANTHER" id="PTHR31223">
    <property type="entry name" value="LOG FAMILY PROTEIN YJL055W"/>
    <property type="match status" value="1"/>
</dbReference>
<dbReference type="GO" id="GO:0016799">
    <property type="term" value="F:hydrolase activity, hydrolyzing N-glycosyl compounds"/>
    <property type="evidence" value="ECO:0007669"/>
    <property type="project" value="TreeGrafter"/>
</dbReference>
<dbReference type="InterPro" id="IPR000182">
    <property type="entry name" value="GNAT_dom"/>
</dbReference>
<dbReference type="OrthoDB" id="9801098at2"/>
<dbReference type="HOGENOM" id="CLU_777822_0_0_11"/>
<dbReference type="InterPro" id="IPR005269">
    <property type="entry name" value="LOG"/>
</dbReference>
<dbReference type="KEGG" id="caz:CARG_00185"/>
<dbReference type="SUPFAM" id="SSF55729">
    <property type="entry name" value="Acyl-CoA N-acyltransferases (Nat)"/>
    <property type="match status" value="1"/>
</dbReference>
<dbReference type="PATRIC" id="fig|1348662.3.peg.34"/>
<dbReference type="GO" id="GO:0005829">
    <property type="term" value="C:cytosol"/>
    <property type="evidence" value="ECO:0007669"/>
    <property type="project" value="TreeGrafter"/>
</dbReference>
<dbReference type="STRING" id="1348662.CARG_00185"/>
<name>U3GSI7_9CORY</name>
<dbReference type="InterPro" id="IPR031100">
    <property type="entry name" value="LOG_fam"/>
</dbReference>
<accession>U3GSI7</accession>
<dbReference type="AlphaFoldDB" id="U3GSI7"/>
<evidence type="ECO:0000256" key="1">
    <source>
        <dbReference type="ARBA" id="ARBA00006763"/>
    </source>
</evidence>
<dbReference type="EMBL" id="CP006365">
    <property type="protein sequence ID" value="AGU14244.1"/>
    <property type="molecule type" value="Genomic_DNA"/>
</dbReference>
<dbReference type="eggNOG" id="COG1611">
    <property type="taxonomic scope" value="Bacteria"/>
</dbReference>
<comment type="similarity">
    <text evidence="1">Belongs to the LOG family.</text>
</comment>
<dbReference type="GO" id="GO:0009691">
    <property type="term" value="P:cytokinin biosynthetic process"/>
    <property type="evidence" value="ECO:0007669"/>
    <property type="project" value="InterPro"/>
</dbReference>
<dbReference type="InterPro" id="IPR016181">
    <property type="entry name" value="Acyl_CoA_acyltransferase"/>
</dbReference>
<evidence type="ECO:0000313" key="3">
    <source>
        <dbReference type="EMBL" id="AGU14244.1"/>
    </source>
</evidence>
<gene>
    <name evidence="3" type="ORF">CARG_00185</name>
</gene>
<dbReference type="GO" id="GO:0016747">
    <property type="term" value="F:acyltransferase activity, transferring groups other than amino-acyl groups"/>
    <property type="evidence" value="ECO:0007669"/>
    <property type="project" value="InterPro"/>
</dbReference>
<protein>
    <recommendedName>
        <fullName evidence="2">N-acetyltransferase domain-containing protein</fullName>
    </recommendedName>
</protein>
<evidence type="ECO:0000313" key="4">
    <source>
        <dbReference type="Proteomes" id="UP000016943"/>
    </source>
</evidence>